<evidence type="ECO:0000256" key="1">
    <source>
        <dbReference type="ARBA" id="ARBA00006499"/>
    </source>
</evidence>
<dbReference type="InterPro" id="IPR050565">
    <property type="entry name" value="LYPA1-2/EST-like"/>
</dbReference>
<reference evidence="4" key="1">
    <citation type="journal article" date="2020" name="Nature">
        <title>Giant virus diversity and host interactions through global metagenomics.</title>
        <authorList>
            <person name="Schulz F."/>
            <person name="Roux S."/>
            <person name="Paez-Espino D."/>
            <person name="Jungbluth S."/>
            <person name="Walsh D.A."/>
            <person name="Denef V.J."/>
            <person name="McMahon K.D."/>
            <person name="Konstantinidis K.T."/>
            <person name="Eloe-Fadrosh E.A."/>
            <person name="Kyrpides N.C."/>
            <person name="Woyke T."/>
        </authorList>
    </citation>
    <scope>NUCLEOTIDE SEQUENCE</scope>
    <source>
        <strain evidence="4">GVMAG-M-3300025626-8</strain>
    </source>
</reference>
<dbReference type="SUPFAM" id="SSF53474">
    <property type="entry name" value="alpha/beta-Hydrolases"/>
    <property type="match status" value="1"/>
</dbReference>
<dbReference type="PANTHER" id="PTHR10655">
    <property type="entry name" value="LYSOPHOSPHOLIPASE-RELATED"/>
    <property type="match status" value="1"/>
</dbReference>
<feature type="domain" description="Phospholipase/carboxylesterase/thioesterase" evidence="3">
    <location>
        <begin position="16"/>
        <end position="153"/>
    </location>
</feature>
<name>A0A6C0J0B0_9ZZZZ</name>
<dbReference type="Pfam" id="PF02230">
    <property type="entry name" value="Abhydrolase_2"/>
    <property type="match status" value="1"/>
</dbReference>
<dbReference type="GO" id="GO:0005737">
    <property type="term" value="C:cytoplasm"/>
    <property type="evidence" value="ECO:0007669"/>
    <property type="project" value="TreeGrafter"/>
</dbReference>
<dbReference type="InterPro" id="IPR003140">
    <property type="entry name" value="PLipase/COase/thioEstase"/>
</dbReference>
<dbReference type="PANTHER" id="PTHR10655:SF17">
    <property type="entry name" value="LYSOPHOSPHOLIPASE-LIKE PROTEIN 1"/>
    <property type="match status" value="1"/>
</dbReference>
<keyword evidence="2" id="KW-0378">Hydrolase</keyword>
<protein>
    <recommendedName>
        <fullName evidence="3">Phospholipase/carboxylesterase/thioesterase domain-containing protein</fullName>
    </recommendedName>
</protein>
<organism evidence="4">
    <name type="scientific">viral metagenome</name>
    <dbReference type="NCBI Taxonomy" id="1070528"/>
    <lineage>
        <taxon>unclassified sequences</taxon>
        <taxon>metagenomes</taxon>
        <taxon>organismal metagenomes</taxon>
    </lineage>
</organism>
<dbReference type="GO" id="GO:0008474">
    <property type="term" value="F:palmitoyl-(protein) hydrolase activity"/>
    <property type="evidence" value="ECO:0007669"/>
    <property type="project" value="TreeGrafter"/>
</dbReference>
<proteinExistence type="inferred from homology"/>
<dbReference type="AlphaFoldDB" id="A0A6C0J0B0"/>
<sequence length="224" mass="25312">MSRHCTRPPIVVTHVPFKKTKATVILLHGLYNEGSSFYQLADELAQMGCKVVAPSAPLRHLHWSTDNEQTYAWYDYYTKRDGEDQHDIINIRHLQQECDYILDIVQEYHAAETKLILGGCSQGGTLVYHIVATAMLPQLTAAMVSRSCFLHTLVPIITPVNIDLLVFSAGADKVYCQTLRKEALDHLTVNNHINLTQKYKAGLLHGSSSQTEHTNFVDFVKKYL</sequence>
<evidence type="ECO:0000259" key="3">
    <source>
        <dbReference type="Pfam" id="PF02230"/>
    </source>
</evidence>
<dbReference type="Gene3D" id="3.40.50.1820">
    <property type="entry name" value="alpha/beta hydrolase"/>
    <property type="match status" value="1"/>
</dbReference>
<evidence type="ECO:0000313" key="4">
    <source>
        <dbReference type="EMBL" id="QHT98250.1"/>
    </source>
</evidence>
<evidence type="ECO:0000256" key="2">
    <source>
        <dbReference type="ARBA" id="ARBA00022801"/>
    </source>
</evidence>
<comment type="similarity">
    <text evidence="1">Belongs to the AB hydrolase superfamily. AB hydrolase 2 family.</text>
</comment>
<dbReference type="InterPro" id="IPR029058">
    <property type="entry name" value="AB_hydrolase_fold"/>
</dbReference>
<accession>A0A6C0J0B0</accession>
<dbReference type="EMBL" id="MN740291">
    <property type="protein sequence ID" value="QHT98250.1"/>
    <property type="molecule type" value="Genomic_DNA"/>
</dbReference>
<dbReference type="GO" id="GO:0052689">
    <property type="term" value="F:carboxylic ester hydrolase activity"/>
    <property type="evidence" value="ECO:0007669"/>
    <property type="project" value="TreeGrafter"/>
</dbReference>